<dbReference type="Proteomes" id="UP000004594">
    <property type="component" value="Unassembled WGS sequence"/>
</dbReference>
<name>E4L9P9_9FIRM</name>
<dbReference type="EMBL" id="AENT01000024">
    <property type="protein sequence ID" value="EFR42640.1"/>
    <property type="molecule type" value="Genomic_DNA"/>
</dbReference>
<evidence type="ECO:0000313" key="2">
    <source>
        <dbReference type="Proteomes" id="UP000004594"/>
    </source>
</evidence>
<proteinExistence type="predicted"/>
<evidence type="ECO:0000313" key="1">
    <source>
        <dbReference type="EMBL" id="EFR42640.1"/>
    </source>
</evidence>
<gene>
    <name evidence="1" type="ORF">HMPREF9220_0478</name>
</gene>
<dbReference type="eggNOG" id="ENOG50312P6">
    <property type="taxonomic scope" value="Bacteria"/>
</dbReference>
<comment type="caution">
    <text evidence="1">The sequence shown here is derived from an EMBL/GenBank/DDBJ whole genome shotgun (WGS) entry which is preliminary data.</text>
</comment>
<reference evidence="1 2" key="1">
    <citation type="submission" date="2010-11" db="EMBL/GenBank/DDBJ databases">
        <authorList>
            <person name="Durkin A.S."/>
            <person name="Madupu R."/>
            <person name="Torralba M."/>
            <person name="Gillis M."/>
            <person name="Methe B."/>
            <person name="Sutton G."/>
            <person name="Nelson K.E."/>
        </authorList>
    </citation>
    <scope>NUCLEOTIDE SEQUENCE [LARGE SCALE GENOMIC DNA]</scope>
    <source>
        <strain evidence="1 2">UPII 345-E</strain>
    </source>
</reference>
<dbReference type="OrthoDB" id="1634489at2"/>
<evidence type="ECO:0008006" key="3">
    <source>
        <dbReference type="Google" id="ProtNLM"/>
    </source>
</evidence>
<accession>E4L9P9</accession>
<sequence length="377" mass="43912">MSLSVKDILLLDYFDNKPLHTEISVYKEKIYGKNTHERLLSLLDNGWIRYSTPKETLHMLPEKALSDFLSRHGVKSEGTKADLIRLIIQKIPEKAYYHAVPKVYTVTKKGRDEISHNMAYILNARENYGLSESEIRHWQSYLSHKGEPYNSRKVLERAMNEKASVYIMAGEWSKLRNLYYTTANFYLRSKDNENAVSYLFLVFFLDISGMRDKNRLENYEKLFRTPKAIILLIDELRLKLKISLSDMKPKFLSTIARMAPRLPFSYFSVHTSAFILTECLRGTDFSPRKYITERNVPDPSDKGYKFDKSGKTASGLSVRDFPFKAKKKEKLHIPVFVPPEIKKAEDKKILKKNRKVEKKEVGEKGIKKVINLISSFF</sequence>
<dbReference type="RefSeq" id="WP_007554936.1">
    <property type="nucleotide sequence ID" value="NZ_AENT01000024.1"/>
</dbReference>
<organism evidence="1 2">
    <name type="scientific">Dialister micraerophilus UPII 345-E</name>
    <dbReference type="NCBI Taxonomy" id="910314"/>
    <lineage>
        <taxon>Bacteria</taxon>
        <taxon>Bacillati</taxon>
        <taxon>Bacillota</taxon>
        <taxon>Negativicutes</taxon>
        <taxon>Veillonellales</taxon>
        <taxon>Veillonellaceae</taxon>
        <taxon>Dialister</taxon>
    </lineage>
</organism>
<dbReference type="AlphaFoldDB" id="E4L9P9"/>
<protein>
    <recommendedName>
        <fullName evidence="3">SAP domain-containing protein</fullName>
    </recommendedName>
</protein>